<comment type="caution">
    <text evidence="1">The sequence shown here is derived from an EMBL/GenBank/DDBJ whole genome shotgun (WGS) entry which is preliminary data.</text>
</comment>
<evidence type="ECO:0000313" key="2">
    <source>
        <dbReference type="Proteomes" id="UP001054902"/>
    </source>
</evidence>
<protein>
    <submittedName>
        <fullName evidence="1">Uncharacterized protein</fullName>
    </submittedName>
</protein>
<dbReference type="EMBL" id="BLLK01000038">
    <property type="protein sequence ID" value="GFH49607.1"/>
    <property type="molecule type" value="Genomic_DNA"/>
</dbReference>
<reference evidence="1 2" key="1">
    <citation type="journal article" date="2021" name="Sci. Rep.">
        <title>The genome of the diatom Chaetoceros tenuissimus carries an ancient integrated fragment of an extant virus.</title>
        <authorList>
            <person name="Hongo Y."/>
            <person name="Kimura K."/>
            <person name="Takaki Y."/>
            <person name="Yoshida Y."/>
            <person name="Baba S."/>
            <person name="Kobayashi G."/>
            <person name="Nagasaki K."/>
            <person name="Hano T."/>
            <person name="Tomaru Y."/>
        </authorList>
    </citation>
    <scope>NUCLEOTIDE SEQUENCE [LARGE SCALE GENOMIC DNA]</scope>
    <source>
        <strain evidence="1 2">NIES-3715</strain>
    </source>
</reference>
<dbReference type="AlphaFoldDB" id="A0AAD3H3U3"/>
<dbReference type="InterPro" id="IPR032675">
    <property type="entry name" value="LRR_dom_sf"/>
</dbReference>
<organism evidence="1 2">
    <name type="scientific">Chaetoceros tenuissimus</name>
    <dbReference type="NCBI Taxonomy" id="426638"/>
    <lineage>
        <taxon>Eukaryota</taxon>
        <taxon>Sar</taxon>
        <taxon>Stramenopiles</taxon>
        <taxon>Ochrophyta</taxon>
        <taxon>Bacillariophyta</taxon>
        <taxon>Coscinodiscophyceae</taxon>
        <taxon>Chaetocerotophycidae</taxon>
        <taxon>Chaetocerotales</taxon>
        <taxon>Chaetocerotaceae</taxon>
        <taxon>Chaetoceros</taxon>
    </lineage>
</organism>
<proteinExistence type="predicted"/>
<keyword evidence="2" id="KW-1185">Reference proteome</keyword>
<accession>A0AAD3H3U3</accession>
<evidence type="ECO:0000313" key="1">
    <source>
        <dbReference type="EMBL" id="GFH49607.1"/>
    </source>
</evidence>
<dbReference type="SUPFAM" id="SSF52047">
    <property type="entry name" value="RNI-like"/>
    <property type="match status" value="1"/>
</dbReference>
<dbReference type="Proteomes" id="UP001054902">
    <property type="component" value="Unassembled WGS sequence"/>
</dbReference>
<sequence length="104" mass="11547">MKKLTDNGRAFLPLGVMPNLKKLTLTGLGFDDINILTASLNPKLKYLQLDNMMTRSSTWCIPEAQALVGKFSQLTDLVSLSTDNHGFTDDDLINFLPCLKIFAI</sequence>
<dbReference type="Gene3D" id="3.80.10.10">
    <property type="entry name" value="Ribonuclease Inhibitor"/>
    <property type="match status" value="1"/>
</dbReference>
<name>A0AAD3H3U3_9STRA</name>
<gene>
    <name evidence="1" type="ORF">CTEN210_06083</name>
</gene>